<evidence type="ECO:0000259" key="8">
    <source>
        <dbReference type="PROSITE" id="PS50059"/>
    </source>
</evidence>
<dbReference type="InterPro" id="IPR046357">
    <property type="entry name" value="PPIase_dom_sf"/>
</dbReference>
<evidence type="ECO:0000313" key="9">
    <source>
        <dbReference type="EMBL" id="QDB79155.1"/>
    </source>
</evidence>
<dbReference type="PROSITE" id="PS50059">
    <property type="entry name" value="FKBP_PPIASE"/>
    <property type="match status" value="1"/>
</dbReference>
<evidence type="ECO:0000256" key="3">
    <source>
        <dbReference type="ARBA" id="ARBA00023235"/>
    </source>
</evidence>
<feature type="chain" id="PRO_5045265263" description="Peptidyl-prolyl cis-trans isomerase" evidence="7">
    <location>
        <begin position="20"/>
        <end position="303"/>
    </location>
</feature>
<feature type="region of interest" description="Disordered" evidence="6">
    <location>
        <begin position="163"/>
        <end position="183"/>
    </location>
</feature>
<dbReference type="EMBL" id="CP040899">
    <property type="protein sequence ID" value="QDB79155.1"/>
    <property type="molecule type" value="Genomic_DNA"/>
</dbReference>
<evidence type="ECO:0000256" key="7">
    <source>
        <dbReference type="SAM" id="SignalP"/>
    </source>
</evidence>
<comment type="similarity">
    <text evidence="5">Belongs to the FKBP-type PPIase family.</text>
</comment>
<evidence type="ECO:0000256" key="4">
    <source>
        <dbReference type="PROSITE-ProRule" id="PRU00277"/>
    </source>
</evidence>
<gene>
    <name evidence="9" type="ORF">FE251_07045</name>
</gene>
<proteinExistence type="inferred from homology"/>
<feature type="domain" description="PPIase FKBP-type" evidence="8">
    <location>
        <begin position="204"/>
        <end position="270"/>
    </location>
</feature>
<dbReference type="Proteomes" id="UP000313948">
    <property type="component" value="Chromosome"/>
</dbReference>
<dbReference type="Pfam" id="PF00254">
    <property type="entry name" value="FKBP_C"/>
    <property type="match status" value="1"/>
</dbReference>
<keyword evidence="3 4" id="KW-0413">Isomerase</keyword>
<evidence type="ECO:0000256" key="1">
    <source>
        <dbReference type="ARBA" id="ARBA00000971"/>
    </source>
</evidence>
<evidence type="ECO:0000256" key="2">
    <source>
        <dbReference type="ARBA" id="ARBA00023110"/>
    </source>
</evidence>
<name>A0ABX5VLS4_9MICO</name>
<evidence type="ECO:0000256" key="5">
    <source>
        <dbReference type="RuleBase" id="RU003915"/>
    </source>
</evidence>
<accession>A0ABX5VLS4</accession>
<organism evidence="9 10">
    <name type="scientific">Georgenia wutianyii</name>
    <dbReference type="NCBI Taxonomy" id="2585135"/>
    <lineage>
        <taxon>Bacteria</taxon>
        <taxon>Bacillati</taxon>
        <taxon>Actinomycetota</taxon>
        <taxon>Actinomycetes</taxon>
        <taxon>Micrococcales</taxon>
        <taxon>Bogoriellaceae</taxon>
        <taxon>Georgenia</taxon>
    </lineage>
</organism>
<feature type="signal peptide" evidence="7">
    <location>
        <begin position="1"/>
        <end position="19"/>
    </location>
</feature>
<protein>
    <recommendedName>
        <fullName evidence="5">Peptidyl-prolyl cis-trans isomerase</fullName>
        <ecNumber evidence="5">5.2.1.8</ecNumber>
    </recommendedName>
</protein>
<reference evidence="9 10" key="1">
    <citation type="submission" date="2019-05" db="EMBL/GenBank/DDBJ databases">
        <title>Georgenia *** sp. nov., and Georgenia *** sp. nov., isolated from the intestinal contents of plateau pika (Ochotona curzoniae) in the Qinghai-Tibet plateau of China.</title>
        <authorList>
            <person name="Tian Z."/>
        </authorList>
    </citation>
    <scope>NUCLEOTIDE SEQUENCE [LARGE SCALE GENOMIC DNA]</scope>
    <source>
        <strain evidence="9 10">Z294</strain>
    </source>
</reference>
<dbReference type="InterPro" id="IPR001179">
    <property type="entry name" value="PPIase_FKBP_dom"/>
</dbReference>
<dbReference type="RefSeq" id="WP_139071786.1">
    <property type="nucleotide sequence ID" value="NZ_CP040899.1"/>
</dbReference>
<keyword evidence="7" id="KW-0732">Signal</keyword>
<sequence length="303" mass="31541">MSRPRRALATALLAVLALAGCSSPEETPTEEPSAISVSGAFGRTPVVSFEAPLELTEEESEVLIEGEGRELEAGGPALLALSAYDGETGEAVPDRGAGEARTLLLTPEEVGEDVYPLLLGAREGSRLLVTQPVAGEDGIERMLVLVVDVLPTVAQGEELAQREDLPTVTESDDGVTITLPDGDPPSTLEVETLIRGTGRQVAPGEAVTIQYQAVTWPGGEIYDSTWADGKVPRTVLVDDTFAGLRDGLVDQTVGSRVLVVVPPALGNGSQTLVFVVDILAATPVEEAATPEEGQSPQQTTPAG</sequence>
<dbReference type="Gene3D" id="3.10.50.40">
    <property type="match status" value="1"/>
</dbReference>
<evidence type="ECO:0000313" key="10">
    <source>
        <dbReference type="Proteomes" id="UP000313948"/>
    </source>
</evidence>
<evidence type="ECO:0000256" key="6">
    <source>
        <dbReference type="SAM" id="MobiDB-lite"/>
    </source>
</evidence>
<dbReference type="PROSITE" id="PS51257">
    <property type="entry name" value="PROKAR_LIPOPROTEIN"/>
    <property type="match status" value="1"/>
</dbReference>
<keyword evidence="2 4" id="KW-0697">Rotamase</keyword>
<dbReference type="EC" id="5.2.1.8" evidence="5"/>
<comment type="catalytic activity">
    <reaction evidence="1 4 5">
        <text>[protein]-peptidylproline (omega=180) = [protein]-peptidylproline (omega=0)</text>
        <dbReference type="Rhea" id="RHEA:16237"/>
        <dbReference type="Rhea" id="RHEA-COMP:10747"/>
        <dbReference type="Rhea" id="RHEA-COMP:10748"/>
        <dbReference type="ChEBI" id="CHEBI:83833"/>
        <dbReference type="ChEBI" id="CHEBI:83834"/>
        <dbReference type="EC" id="5.2.1.8"/>
    </reaction>
</comment>
<keyword evidence="10" id="KW-1185">Reference proteome</keyword>
<dbReference type="GO" id="GO:0016853">
    <property type="term" value="F:isomerase activity"/>
    <property type="evidence" value="ECO:0007669"/>
    <property type="project" value="UniProtKB-KW"/>
</dbReference>
<dbReference type="SUPFAM" id="SSF54534">
    <property type="entry name" value="FKBP-like"/>
    <property type="match status" value="1"/>
</dbReference>